<feature type="site" description="Interaction with galactose moiety of substrate glycoprotein" evidence="13">
    <location>
        <position position="50"/>
    </location>
</feature>
<evidence type="ECO:0000256" key="12">
    <source>
        <dbReference type="PIRSR" id="PIRSR605027-3"/>
    </source>
</evidence>
<feature type="active site" description="Proton donor/acceptor" evidence="11">
    <location>
        <position position="105"/>
    </location>
</feature>
<dbReference type="PANTHER" id="PTHR10896">
    <property type="entry name" value="GALACTOSYLGALACTOSYLXYLOSYLPROTEIN 3-BETA-GLUCURONOSYLTRANSFERASE BETA-1,3-GLUCURONYLTRANSFERASE"/>
    <property type="match status" value="1"/>
</dbReference>
<dbReference type="GO" id="GO:0046872">
    <property type="term" value="F:metal ion binding"/>
    <property type="evidence" value="ECO:0007669"/>
    <property type="project" value="UniProtKB-KW"/>
</dbReference>
<dbReference type="GO" id="GO:0000139">
    <property type="term" value="C:Golgi membrane"/>
    <property type="evidence" value="ECO:0007669"/>
    <property type="project" value="UniProtKB-SubCell"/>
</dbReference>
<feature type="glycosylation site" description="N-linked (GlcNAc...) asparagine" evidence="14">
    <location>
        <position position="125"/>
    </location>
</feature>
<keyword evidence="5" id="KW-0812">Transmembrane</keyword>
<comment type="pathway">
    <text evidence="15">Protein modification; protein glycosylation.</text>
</comment>
<evidence type="ECO:0000256" key="7">
    <source>
        <dbReference type="ARBA" id="ARBA00022989"/>
    </source>
</evidence>
<dbReference type="EMBL" id="UYYB01017706">
    <property type="protein sequence ID" value="VDM70814.1"/>
    <property type="molecule type" value="Genomic_DNA"/>
</dbReference>
<evidence type="ECO:0000256" key="8">
    <source>
        <dbReference type="ARBA" id="ARBA00023136"/>
    </source>
</evidence>
<dbReference type="SUPFAM" id="SSF53448">
    <property type="entry name" value="Nucleotide-diphospho-sugar transferases"/>
    <property type="match status" value="1"/>
</dbReference>
<keyword evidence="9 14" id="KW-0325">Glycoprotein</keyword>
<dbReference type="Pfam" id="PF03360">
    <property type="entry name" value="Glyco_transf_43"/>
    <property type="match status" value="1"/>
</dbReference>
<dbReference type="Proteomes" id="UP000270094">
    <property type="component" value="Unassembled WGS sequence"/>
</dbReference>
<evidence type="ECO:0000256" key="11">
    <source>
        <dbReference type="PIRSR" id="PIRSR605027-1"/>
    </source>
</evidence>
<gene>
    <name evidence="16" type="ORF">SVUK_LOCUS5812</name>
</gene>
<feature type="binding site" evidence="12">
    <location>
        <position position="19"/>
    </location>
    <ligand>
        <name>Mn(2+)</name>
        <dbReference type="ChEBI" id="CHEBI:29035"/>
    </ligand>
</feature>
<evidence type="ECO:0000256" key="10">
    <source>
        <dbReference type="ARBA" id="ARBA00047979"/>
    </source>
</evidence>
<comment type="similarity">
    <text evidence="2 15">Belongs to the glycosyltransferase 43 family.</text>
</comment>
<organism evidence="16 17">
    <name type="scientific">Strongylus vulgaris</name>
    <name type="common">Blood worm</name>
    <dbReference type="NCBI Taxonomy" id="40348"/>
    <lineage>
        <taxon>Eukaryota</taxon>
        <taxon>Metazoa</taxon>
        <taxon>Ecdysozoa</taxon>
        <taxon>Nematoda</taxon>
        <taxon>Chromadorea</taxon>
        <taxon>Rhabditida</taxon>
        <taxon>Rhabditina</taxon>
        <taxon>Rhabditomorpha</taxon>
        <taxon>Strongyloidea</taxon>
        <taxon>Strongylidae</taxon>
        <taxon>Strongylus</taxon>
    </lineage>
</organism>
<dbReference type="PANTHER" id="PTHR10896:SF65">
    <property type="entry name" value="GALACTOSYLGALACTOSYLXYLOSYLPROTEIN 3-BETA-GLUCURONOSYLTRANSFERASE 3"/>
    <property type="match status" value="1"/>
</dbReference>
<evidence type="ECO:0000256" key="2">
    <source>
        <dbReference type="ARBA" id="ARBA00007706"/>
    </source>
</evidence>
<keyword evidence="7" id="KW-1133">Transmembrane helix</keyword>
<evidence type="ECO:0000256" key="3">
    <source>
        <dbReference type="ARBA" id="ARBA00012641"/>
    </source>
</evidence>
<evidence type="ECO:0000256" key="4">
    <source>
        <dbReference type="ARBA" id="ARBA00022679"/>
    </source>
</evidence>
<evidence type="ECO:0000256" key="15">
    <source>
        <dbReference type="RuleBase" id="RU363127"/>
    </source>
</evidence>
<dbReference type="Gene3D" id="3.90.550.10">
    <property type="entry name" value="Spore Coat Polysaccharide Biosynthesis Protein SpsA, Chain A"/>
    <property type="match status" value="1"/>
</dbReference>
<keyword evidence="12 15" id="KW-0464">Manganese</keyword>
<comment type="subcellular location">
    <subcellularLocation>
        <location evidence="15">Golgi apparatus membrane</location>
        <topology evidence="15">Single-pass type II membrane protein</topology>
    </subcellularLocation>
    <subcellularLocation>
        <location evidence="1">Membrane</location>
        <topology evidence="1">Single-pass type II membrane protein</topology>
    </subcellularLocation>
</comment>
<keyword evidence="6 15" id="KW-0735">Signal-anchor</keyword>
<dbReference type="GO" id="GO:0050650">
    <property type="term" value="P:chondroitin sulfate proteoglycan biosynthetic process"/>
    <property type="evidence" value="ECO:0007669"/>
    <property type="project" value="TreeGrafter"/>
</dbReference>
<keyword evidence="8" id="KW-0472">Membrane</keyword>
<dbReference type="OrthoDB" id="675023at2759"/>
<evidence type="ECO:0000256" key="6">
    <source>
        <dbReference type="ARBA" id="ARBA00022968"/>
    </source>
</evidence>
<name>A0A3P7IYR5_STRVU</name>
<proteinExistence type="inferred from homology"/>
<dbReference type="UniPathway" id="UPA00378"/>
<sequence length="167" mass="18729">MRTQLSRAKTGAVYFGDDDNTYDLRLFDEIRSIRKVGIWPVGIVGGLVAEKPSLAENGSVVGFNALWKPERPFPIDMAAFAVNLTLIIAKSEALFSYDVPRGYQESHFLTGLGLKRSDLEPKAVNCTRVYVWHTRTEKSKLSKADWEKIVAQDKRLFDDVEAHGLGL</sequence>
<protein>
    <recommendedName>
        <fullName evidence="3 15">Galactosylgalactosylxylosylprotein 3-beta-glucuronosyltransferase</fullName>
        <ecNumber evidence="3 15">2.4.1.135</ecNumber>
    </recommendedName>
</protein>
<accession>A0A3P7IYR5</accession>
<keyword evidence="15" id="KW-0333">Golgi apparatus</keyword>
<evidence type="ECO:0000256" key="13">
    <source>
        <dbReference type="PIRSR" id="PIRSR605027-4"/>
    </source>
</evidence>
<evidence type="ECO:0000256" key="5">
    <source>
        <dbReference type="ARBA" id="ARBA00022692"/>
    </source>
</evidence>
<comment type="catalytic activity">
    <reaction evidence="10 15">
        <text>3-O-(beta-D-galactosyl-(1-&gt;3)-beta-D-galactosyl-(1-&gt;4)-beta-D-xylosyl)-L-seryl-[protein] + UDP-alpha-D-glucuronate = 3-O-(beta-D-GlcA-(1-&gt;3)-beta-D-Gal-(1-&gt;3)-beta-D-Gal-(1-&gt;4)-beta-D-Xyl)-L-seryl-[protein] + UDP + H(+)</text>
        <dbReference type="Rhea" id="RHEA:24168"/>
        <dbReference type="Rhea" id="RHEA-COMP:12571"/>
        <dbReference type="Rhea" id="RHEA-COMP:12573"/>
        <dbReference type="ChEBI" id="CHEBI:15378"/>
        <dbReference type="ChEBI" id="CHEBI:58052"/>
        <dbReference type="ChEBI" id="CHEBI:58223"/>
        <dbReference type="ChEBI" id="CHEBI:132090"/>
        <dbReference type="ChEBI" id="CHEBI:132093"/>
        <dbReference type="EC" id="2.4.1.135"/>
    </reaction>
</comment>
<evidence type="ECO:0000256" key="9">
    <source>
        <dbReference type="ARBA" id="ARBA00023180"/>
    </source>
</evidence>
<keyword evidence="12 15" id="KW-0479">Metal-binding</keyword>
<evidence type="ECO:0000313" key="16">
    <source>
        <dbReference type="EMBL" id="VDM70814.1"/>
    </source>
</evidence>
<evidence type="ECO:0000313" key="17">
    <source>
        <dbReference type="Proteomes" id="UP000270094"/>
    </source>
</evidence>
<dbReference type="InterPro" id="IPR005027">
    <property type="entry name" value="Glyco_trans_43"/>
</dbReference>
<dbReference type="InterPro" id="IPR029044">
    <property type="entry name" value="Nucleotide-diphossugar_trans"/>
</dbReference>
<keyword evidence="17" id="KW-1185">Reference proteome</keyword>
<evidence type="ECO:0000256" key="14">
    <source>
        <dbReference type="PIRSR" id="PIRSR605027-6"/>
    </source>
</evidence>
<reference evidence="16 17" key="1">
    <citation type="submission" date="2018-11" db="EMBL/GenBank/DDBJ databases">
        <authorList>
            <consortium name="Pathogen Informatics"/>
        </authorList>
    </citation>
    <scope>NUCLEOTIDE SEQUENCE [LARGE SCALE GENOMIC DNA]</scope>
</reference>
<dbReference type="AlphaFoldDB" id="A0A3P7IYR5"/>
<dbReference type="GO" id="GO:0015018">
    <property type="term" value="F:galactosylgalactosylxylosylprotein 3-beta-glucuronosyltransferase activity"/>
    <property type="evidence" value="ECO:0007669"/>
    <property type="project" value="UniProtKB-UniRule"/>
</dbReference>
<keyword evidence="4 15" id="KW-0808">Transferase</keyword>
<comment type="cofactor">
    <cofactor evidence="12 15">
        <name>Mn(2+)</name>
        <dbReference type="ChEBI" id="CHEBI:29035"/>
    </cofactor>
</comment>
<dbReference type="EC" id="2.4.1.135" evidence="3 15"/>
<evidence type="ECO:0000256" key="1">
    <source>
        <dbReference type="ARBA" id="ARBA00004606"/>
    </source>
</evidence>
<dbReference type="GO" id="GO:0005975">
    <property type="term" value="P:carbohydrate metabolic process"/>
    <property type="evidence" value="ECO:0007669"/>
    <property type="project" value="TreeGrafter"/>
</dbReference>